<dbReference type="PATRIC" id="fig|937777.3.peg.1558"/>
<organism evidence="1 2">
    <name type="scientific">Deinococcus peraridilitoris (strain DSM 19664 / LMG 22246 / CIP 109416 / KR-200)</name>
    <dbReference type="NCBI Taxonomy" id="937777"/>
    <lineage>
        <taxon>Bacteria</taxon>
        <taxon>Thermotogati</taxon>
        <taxon>Deinococcota</taxon>
        <taxon>Deinococci</taxon>
        <taxon>Deinococcales</taxon>
        <taxon>Deinococcaceae</taxon>
        <taxon>Deinococcus</taxon>
    </lineage>
</organism>
<protein>
    <submittedName>
        <fullName evidence="1">Uncharacterized protein</fullName>
    </submittedName>
</protein>
<evidence type="ECO:0000313" key="1">
    <source>
        <dbReference type="EMBL" id="AFZ67097.1"/>
    </source>
</evidence>
<dbReference type="STRING" id="937777.Deipe_1556"/>
<name>L0A1T0_DEIPD</name>
<dbReference type="KEGG" id="dpd:Deipe_1556"/>
<keyword evidence="2" id="KW-1185">Reference proteome</keyword>
<evidence type="ECO:0000313" key="2">
    <source>
        <dbReference type="Proteomes" id="UP000010467"/>
    </source>
</evidence>
<sequence>MTLEWSWDAQRFDPNTHPWPACVEPWSFLKARPRDLSFGFVHTRRGKRHVYAGSWLVHFPNGDFDVMTDAEFAQLRGHANGHAYTPEGGLPA</sequence>
<accession>L0A1T0</accession>
<dbReference type="HOGENOM" id="CLU_2408378_0_0_0"/>
<dbReference type="AlphaFoldDB" id="L0A1T0"/>
<dbReference type="EMBL" id="CP003382">
    <property type="protein sequence ID" value="AFZ67097.1"/>
    <property type="molecule type" value="Genomic_DNA"/>
</dbReference>
<dbReference type="RefSeq" id="WP_015235405.1">
    <property type="nucleotide sequence ID" value="NC_019793.1"/>
</dbReference>
<dbReference type="Proteomes" id="UP000010467">
    <property type="component" value="Chromosome"/>
</dbReference>
<proteinExistence type="predicted"/>
<reference evidence="2" key="1">
    <citation type="submission" date="2012-03" db="EMBL/GenBank/DDBJ databases">
        <title>Complete sequence of chromosome of Deinococcus peraridilitoris DSM 19664.</title>
        <authorList>
            <person name="Lucas S."/>
            <person name="Copeland A."/>
            <person name="Lapidus A."/>
            <person name="Glavina del Rio T."/>
            <person name="Dalin E."/>
            <person name="Tice H."/>
            <person name="Bruce D."/>
            <person name="Goodwin L."/>
            <person name="Pitluck S."/>
            <person name="Peters L."/>
            <person name="Mikhailova N."/>
            <person name="Lu M."/>
            <person name="Kyrpides N."/>
            <person name="Mavromatis K."/>
            <person name="Ivanova N."/>
            <person name="Brettin T."/>
            <person name="Detter J.C."/>
            <person name="Han C."/>
            <person name="Larimer F."/>
            <person name="Land M."/>
            <person name="Hauser L."/>
            <person name="Markowitz V."/>
            <person name="Cheng J.-F."/>
            <person name="Hugenholtz P."/>
            <person name="Woyke T."/>
            <person name="Wu D."/>
            <person name="Pukall R."/>
            <person name="Steenblock K."/>
            <person name="Brambilla E."/>
            <person name="Klenk H.-P."/>
            <person name="Eisen J.A."/>
        </authorList>
    </citation>
    <scope>NUCLEOTIDE SEQUENCE [LARGE SCALE GENOMIC DNA]</scope>
    <source>
        <strain evidence="2">DSM 19664 / LMG 22246 / CIP 109416 / KR-200</strain>
    </source>
</reference>
<gene>
    <name evidence="1" type="ordered locus">Deipe_1556</name>
</gene>